<dbReference type="AlphaFoldDB" id="A0A2T0PT66"/>
<evidence type="ECO:0008006" key="3">
    <source>
        <dbReference type="Google" id="ProtNLM"/>
    </source>
</evidence>
<keyword evidence="2" id="KW-1185">Reference proteome</keyword>
<dbReference type="RefSeq" id="WP_106253353.1">
    <property type="nucleotide sequence ID" value="NZ_PVZC01000012.1"/>
</dbReference>
<gene>
    <name evidence="1" type="ORF">CLV72_11261</name>
</gene>
<organism evidence="1 2">
    <name type="scientific">Allonocardiopsis opalescens</name>
    <dbReference type="NCBI Taxonomy" id="1144618"/>
    <lineage>
        <taxon>Bacteria</taxon>
        <taxon>Bacillati</taxon>
        <taxon>Actinomycetota</taxon>
        <taxon>Actinomycetes</taxon>
        <taxon>Streptosporangiales</taxon>
        <taxon>Allonocardiopsis</taxon>
    </lineage>
</organism>
<dbReference type="OrthoDB" id="4030632at2"/>
<accession>A0A2T0PT66</accession>
<reference evidence="1 2" key="1">
    <citation type="submission" date="2018-03" db="EMBL/GenBank/DDBJ databases">
        <title>Genomic Encyclopedia of Archaeal and Bacterial Type Strains, Phase II (KMG-II): from individual species to whole genera.</title>
        <authorList>
            <person name="Goeker M."/>
        </authorList>
    </citation>
    <scope>NUCLEOTIDE SEQUENCE [LARGE SCALE GENOMIC DNA]</scope>
    <source>
        <strain evidence="1 2">DSM 45601</strain>
    </source>
</reference>
<evidence type="ECO:0000313" key="1">
    <source>
        <dbReference type="EMBL" id="PRX91988.1"/>
    </source>
</evidence>
<dbReference type="EMBL" id="PVZC01000012">
    <property type="protein sequence ID" value="PRX91988.1"/>
    <property type="molecule type" value="Genomic_DNA"/>
</dbReference>
<sequence length="116" mass="12967">MTAKRTTTSIVDDGNVIDVSGLPVLRAQELEARQEPQAFKVGDTVFAIKPMDEWSYRAELAFWRGNIETWARSALTDPSQLDALLDCTSPNISRIIRWYMDRVGVTLGEDDSSSDS</sequence>
<comment type="caution">
    <text evidence="1">The sequence shown here is derived from an EMBL/GenBank/DDBJ whole genome shotgun (WGS) entry which is preliminary data.</text>
</comment>
<protein>
    <recommendedName>
        <fullName evidence="3">Tail assembly chaperone</fullName>
    </recommendedName>
</protein>
<name>A0A2T0PT66_9ACTN</name>
<dbReference type="Proteomes" id="UP000237846">
    <property type="component" value="Unassembled WGS sequence"/>
</dbReference>
<evidence type="ECO:0000313" key="2">
    <source>
        <dbReference type="Proteomes" id="UP000237846"/>
    </source>
</evidence>
<proteinExistence type="predicted"/>